<keyword evidence="2" id="KW-1185">Reference proteome</keyword>
<comment type="caution">
    <text evidence="1">The sequence shown here is derived from an EMBL/GenBank/DDBJ whole genome shotgun (WGS) entry which is preliminary data.</text>
</comment>
<gene>
    <name evidence="1" type="ORF">KUCAC02_017743</name>
</gene>
<name>A0ACB9W3J3_CHAAC</name>
<organism evidence="1 2">
    <name type="scientific">Chaenocephalus aceratus</name>
    <name type="common">Blackfin icefish</name>
    <name type="synonym">Chaenichthys aceratus</name>
    <dbReference type="NCBI Taxonomy" id="36190"/>
    <lineage>
        <taxon>Eukaryota</taxon>
        <taxon>Metazoa</taxon>
        <taxon>Chordata</taxon>
        <taxon>Craniata</taxon>
        <taxon>Vertebrata</taxon>
        <taxon>Euteleostomi</taxon>
        <taxon>Actinopterygii</taxon>
        <taxon>Neopterygii</taxon>
        <taxon>Teleostei</taxon>
        <taxon>Neoteleostei</taxon>
        <taxon>Acanthomorphata</taxon>
        <taxon>Eupercaria</taxon>
        <taxon>Perciformes</taxon>
        <taxon>Notothenioidei</taxon>
        <taxon>Channichthyidae</taxon>
        <taxon>Chaenocephalus</taxon>
    </lineage>
</organism>
<feature type="non-terminal residue" evidence="1">
    <location>
        <position position="144"/>
    </location>
</feature>
<dbReference type="Proteomes" id="UP001057452">
    <property type="component" value="Chromosome 20"/>
</dbReference>
<evidence type="ECO:0000313" key="1">
    <source>
        <dbReference type="EMBL" id="KAI4806953.1"/>
    </source>
</evidence>
<feature type="non-terminal residue" evidence="1">
    <location>
        <position position="1"/>
    </location>
</feature>
<evidence type="ECO:0000313" key="2">
    <source>
        <dbReference type="Proteomes" id="UP001057452"/>
    </source>
</evidence>
<dbReference type="EMBL" id="CM043804">
    <property type="protein sequence ID" value="KAI4806953.1"/>
    <property type="molecule type" value="Genomic_DNA"/>
</dbReference>
<accession>A0ACB9W3J3</accession>
<proteinExistence type="predicted"/>
<sequence>KKLKQWKASSAKRDLCSLLESPPAEIITVQQPERPASSGRRASVATGRYTTPLVEFCWPQSRDAGDEDSTMRYTTLPPSMEAVLTRVPGLQHGDPSRHTRIPELFDRMECSPSSDAPVPIISHSIGPLLYGHHAGVYPNMTNSE</sequence>
<reference evidence="1" key="1">
    <citation type="submission" date="2022-05" db="EMBL/GenBank/DDBJ databases">
        <title>Chromosome-level genome of Chaenocephalus aceratus.</title>
        <authorList>
            <person name="Park H."/>
        </authorList>
    </citation>
    <scope>NUCLEOTIDE SEQUENCE</scope>
    <source>
        <strain evidence="1">KU_202001</strain>
    </source>
</reference>
<protein>
    <submittedName>
        <fullName evidence="1">Uncharacterized protein</fullName>
    </submittedName>
</protein>